<dbReference type="EMBL" id="JYNU01000057">
    <property type="protein sequence ID" value="KMO68833.1"/>
    <property type="molecule type" value="Genomic_DNA"/>
</dbReference>
<dbReference type="EC" id="3.-.-.-" evidence="2"/>
<evidence type="ECO:0000259" key="1">
    <source>
        <dbReference type="Pfam" id="PF12697"/>
    </source>
</evidence>
<dbReference type="AlphaFoldDB" id="A0A0J6VH76"/>
<dbReference type="Proteomes" id="UP000036313">
    <property type="component" value="Unassembled WGS sequence"/>
</dbReference>
<dbReference type="InterPro" id="IPR050471">
    <property type="entry name" value="AB_hydrolase"/>
</dbReference>
<accession>A0A0J6VH76</accession>
<evidence type="ECO:0000313" key="2">
    <source>
        <dbReference type="EMBL" id="KMO68833.1"/>
    </source>
</evidence>
<keyword evidence="2" id="KW-0378">Hydrolase</keyword>
<dbReference type="Pfam" id="PF12697">
    <property type="entry name" value="Abhydrolase_6"/>
    <property type="match status" value="1"/>
</dbReference>
<name>A0A0J6VH76_9MYCO</name>
<dbReference type="InterPro" id="IPR000073">
    <property type="entry name" value="AB_hydrolase_1"/>
</dbReference>
<sequence>MTTHQLSVPGAVLHYELRGSGPLLVLVGSPMGAGEFQQLADAMADDHTVVTLDPRGYGNSTIDDPDQPSTVDLRARDVIAILDGRGASTADVFGSSGGAVTGLALMTGWPQRVRTLIAHEPPLIELLGDAETHRADTERIIDTFHADGVHAAWRAFMVNAGFEPPEGAGDAPPPSDEERRHAARFFDHDLRATTGYRPDIAALRAAPGRIVVGIGADSAPLLTSATSSALADALGVGAHTFPGGHAGFLTDPAAFAEVLRTSLRTQA</sequence>
<proteinExistence type="predicted"/>
<dbReference type="GO" id="GO:0046503">
    <property type="term" value="P:glycerolipid catabolic process"/>
    <property type="evidence" value="ECO:0007669"/>
    <property type="project" value="TreeGrafter"/>
</dbReference>
<organism evidence="2 3">
    <name type="scientific">Mycolicibacterium obuense</name>
    <dbReference type="NCBI Taxonomy" id="1807"/>
    <lineage>
        <taxon>Bacteria</taxon>
        <taxon>Bacillati</taxon>
        <taxon>Actinomycetota</taxon>
        <taxon>Actinomycetes</taxon>
        <taxon>Mycobacteriales</taxon>
        <taxon>Mycobacteriaceae</taxon>
        <taxon>Mycolicibacterium</taxon>
    </lineage>
</organism>
<dbReference type="GO" id="GO:0004806">
    <property type="term" value="F:triacylglycerol lipase activity"/>
    <property type="evidence" value="ECO:0007669"/>
    <property type="project" value="TreeGrafter"/>
</dbReference>
<evidence type="ECO:0000313" key="3">
    <source>
        <dbReference type="Proteomes" id="UP000036313"/>
    </source>
</evidence>
<reference evidence="2 3" key="1">
    <citation type="journal article" date="2015" name="Genome Biol. Evol.">
        <title>Characterization of Three Mycobacterium spp. with Potential Use in Bioremediation by Genome Sequencing and Comparative Genomics.</title>
        <authorList>
            <person name="Das S."/>
            <person name="Pettersson B.M."/>
            <person name="Behra P.R."/>
            <person name="Ramesh M."/>
            <person name="Dasgupta S."/>
            <person name="Bhattacharya A."/>
            <person name="Kirsebom L.A."/>
        </authorList>
    </citation>
    <scope>NUCLEOTIDE SEQUENCE [LARGE SCALE GENOMIC DNA]</scope>
    <source>
        <strain evidence="2 3">DSM 44075</strain>
    </source>
</reference>
<dbReference type="PANTHER" id="PTHR43433:SF5">
    <property type="entry name" value="AB HYDROLASE-1 DOMAIN-CONTAINING PROTEIN"/>
    <property type="match status" value="1"/>
</dbReference>
<dbReference type="RefSeq" id="WP_048424597.1">
    <property type="nucleotide sequence ID" value="NZ_JYNU01000057.1"/>
</dbReference>
<gene>
    <name evidence="2" type="ORF">MOBUDSM44075_04253</name>
</gene>
<dbReference type="PATRIC" id="fig|1807.14.peg.4287"/>
<dbReference type="PANTHER" id="PTHR43433">
    <property type="entry name" value="HYDROLASE, ALPHA/BETA FOLD FAMILY PROTEIN"/>
    <property type="match status" value="1"/>
</dbReference>
<dbReference type="InterPro" id="IPR029058">
    <property type="entry name" value="AB_hydrolase_fold"/>
</dbReference>
<protein>
    <submittedName>
        <fullName evidence="2">Putative hydrolase</fullName>
        <ecNumber evidence="2">3.-.-.-</ecNumber>
    </submittedName>
</protein>
<dbReference type="SUPFAM" id="SSF53474">
    <property type="entry name" value="alpha/beta-Hydrolases"/>
    <property type="match status" value="1"/>
</dbReference>
<feature type="domain" description="AB hydrolase-1" evidence="1">
    <location>
        <begin position="24"/>
        <end position="258"/>
    </location>
</feature>
<dbReference type="Gene3D" id="3.40.50.1820">
    <property type="entry name" value="alpha/beta hydrolase"/>
    <property type="match status" value="1"/>
</dbReference>
<comment type="caution">
    <text evidence="2">The sequence shown here is derived from an EMBL/GenBank/DDBJ whole genome shotgun (WGS) entry which is preliminary data.</text>
</comment>